<feature type="non-terminal residue" evidence="2">
    <location>
        <position position="1"/>
    </location>
</feature>
<dbReference type="EMBL" id="HACG01030500">
    <property type="protein sequence ID" value="CEK77365.1"/>
    <property type="molecule type" value="Transcribed_RNA"/>
</dbReference>
<dbReference type="AlphaFoldDB" id="A0A0B7ABM7"/>
<evidence type="ECO:0000256" key="1">
    <source>
        <dbReference type="SAM" id="MobiDB-lite"/>
    </source>
</evidence>
<accession>A0A0B7ABM7</accession>
<dbReference type="PANTHER" id="PTHR46298">
    <property type="entry name" value="ANDROGLOBIN"/>
    <property type="match status" value="1"/>
</dbReference>
<sequence length="118" mass="13034">SGGLAPPFSTENGITDDSNTEVVEAEQNVPLCTYQSTWMDFDVFMKCFRTLYVYHKSSTYLCNQRFSDLKNVSSSATNTVVKSDKKTTQAAAVLTDSSAPFYLFVDNLAPTDIVVSYS</sequence>
<dbReference type="InterPro" id="IPR053033">
    <property type="entry name" value="Androglobin-like"/>
</dbReference>
<feature type="compositionally biased region" description="Polar residues" evidence="1">
    <location>
        <begin position="9"/>
        <end position="20"/>
    </location>
</feature>
<reference evidence="2" key="1">
    <citation type="submission" date="2014-12" db="EMBL/GenBank/DDBJ databases">
        <title>Insight into the proteome of Arion vulgaris.</title>
        <authorList>
            <person name="Aradska J."/>
            <person name="Bulat T."/>
            <person name="Smidak R."/>
            <person name="Sarate P."/>
            <person name="Gangsoo J."/>
            <person name="Sialana F."/>
            <person name="Bilban M."/>
            <person name="Lubec G."/>
        </authorList>
    </citation>
    <scope>NUCLEOTIDE SEQUENCE</scope>
    <source>
        <tissue evidence="2">Skin</tissue>
    </source>
</reference>
<organism evidence="2">
    <name type="scientific">Arion vulgaris</name>
    <dbReference type="NCBI Taxonomy" id="1028688"/>
    <lineage>
        <taxon>Eukaryota</taxon>
        <taxon>Metazoa</taxon>
        <taxon>Spiralia</taxon>
        <taxon>Lophotrochozoa</taxon>
        <taxon>Mollusca</taxon>
        <taxon>Gastropoda</taxon>
        <taxon>Heterobranchia</taxon>
        <taxon>Euthyneura</taxon>
        <taxon>Panpulmonata</taxon>
        <taxon>Eupulmonata</taxon>
        <taxon>Stylommatophora</taxon>
        <taxon>Helicina</taxon>
        <taxon>Arionoidea</taxon>
        <taxon>Arionidae</taxon>
        <taxon>Arion</taxon>
    </lineage>
</organism>
<feature type="region of interest" description="Disordered" evidence="1">
    <location>
        <begin position="1"/>
        <end position="20"/>
    </location>
</feature>
<protein>
    <submittedName>
        <fullName evidence="2">Uncharacterized protein</fullName>
    </submittedName>
</protein>
<gene>
    <name evidence="2" type="primary">ORF104244</name>
</gene>
<proteinExistence type="predicted"/>
<feature type="non-terminal residue" evidence="2">
    <location>
        <position position="118"/>
    </location>
</feature>
<name>A0A0B7ABM7_9EUPU</name>
<evidence type="ECO:0000313" key="2">
    <source>
        <dbReference type="EMBL" id="CEK77365.1"/>
    </source>
</evidence>
<dbReference type="PANTHER" id="PTHR46298:SF1">
    <property type="entry name" value="ANDROGLOBIN"/>
    <property type="match status" value="1"/>
</dbReference>